<dbReference type="KEGG" id="rsb:RS694_05620"/>
<gene>
    <name evidence="1" type="ORF">RS694_05620</name>
</gene>
<accession>A0A1P8K7Q9</accession>
<dbReference type="AlphaFoldDB" id="A0A1P8K7Q9"/>
<name>A0A1P8K7Q9_9BURK</name>
<reference evidence="1 2" key="1">
    <citation type="submission" date="2017-01" db="EMBL/GenBank/DDBJ databases">
        <authorList>
            <person name="Mah S.A."/>
            <person name="Swanson W.J."/>
            <person name="Moy G.W."/>
            <person name="Vacquier V.D."/>
        </authorList>
    </citation>
    <scope>NUCLEOTIDE SEQUENCE [LARGE SCALE GENOMIC DNA]</scope>
    <source>
        <strain evidence="1 2">DSM 22694</strain>
    </source>
</reference>
<dbReference type="STRING" id="1484693.RS694_05620"/>
<dbReference type="Proteomes" id="UP000186110">
    <property type="component" value="Chromosome"/>
</dbReference>
<dbReference type="EMBL" id="CP019239">
    <property type="protein sequence ID" value="APW42062.1"/>
    <property type="molecule type" value="Genomic_DNA"/>
</dbReference>
<keyword evidence="2" id="KW-1185">Reference proteome</keyword>
<evidence type="ECO:0000313" key="2">
    <source>
        <dbReference type="Proteomes" id="UP000186110"/>
    </source>
</evidence>
<proteinExistence type="predicted"/>
<organism evidence="1 2">
    <name type="scientific">Rhodoferax saidenbachensis</name>
    <dbReference type="NCBI Taxonomy" id="1484693"/>
    <lineage>
        <taxon>Bacteria</taxon>
        <taxon>Pseudomonadati</taxon>
        <taxon>Pseudomonadota</taxon>
        <taxon>Betaproteobacteria</taxon>
        <taxon>Burkholderiales</taxon>
        <taxon>Comamonadaceae</taxon>
        <taxon>Rhodoferax</taxon>
    </lineage>
</organism>
<dbReference type="RefSeq" id="WP_029706077.1">
    <property type="nucleotide sequence ID" value="NZ_CP019239.1"/>
</dbReference>
<evidence type="ECO:0000313" key="1">
    <source>
        <dbReference type="EMBL" id="APW42062.1"/>
    </source>
</evidence>
<protein>
    <submittedName>
        <fullName evidence="1">Uncharacterized protein</fullName>
    </submittedName>
</protein>
<sequence length="172" mass="18664">MSVLQSLAKQKTDAELNRQLAALSRSIEAICHEHAAQGRFNSGATLKRVLAACKDATEKQRDTAIKEYLWAASQALLASQSWVECLVLDASQSIDSLHIESEKHIKEICEKIGKPDLVARLLLDLESTEVAAKNDIALALRSGFAERSRGLVRSGAGFVLRLLSRIIKGGAA</sequence>